<reference evidence="8 9" key="1">
    <citation type="submission" date="2016-10" db="EMBL/GenBank/DDBJ databases">
        <authorList>
            <person name="de Groot N.N."/>
        </authorList>
    </citation>
    <scope>NUCLEOTIDE SEQUENCE [LARGE SCALE GENOMIC DNA]</scope>
    <source>
        <strain evidence="8 9">DSM 21800</strain>
    </source>
</reference>
<dbReference type="PANTHER" id="PTHR30177:SF4">
    <property type="entry name" value="OSMOPROTECTANT IMPORT PERMEASE PROTEIN OSMW"/>
    <property type="match status" value="1"/>
</dbReference>
<evidence type="ECO:0000313" key="9">
    <source>
        <dbReference type="Proteomes" id="UP000199103"/>
    </source>
</evidence>
<evidence type="ECO:0000256" key="2">
    <source>
        <dbReference type="ARBA" id="ARBA00022448"/>
    </source>
</evidence>
<evidence type="ECO:0000256" key="5">
    <source>
        <dbReference type="ARBA" id="ARBA00023136"/>
    </source>
</evidence>
<organism evidence="8 9">
    <name type="scientific">Microlunatus soli</name>
    <dbReference type="NCBI Taxonomy" id="630515"/>
    <lineage>
        <taxon>Bacteria</taxon>
        <taxon>Bacillati</taxon>
        <taxon>Actinomycetota</taxon>
        <taxon>Actinomycetes</taxon>
        <taxon>Propionibacteriales</taxon>
        <taxon>Propionibacteriaceae</taxon>
        <taxon>Microlunatus</taxon>
    </lineage>
</organism>
<keyword evidence="3 6" id="KW-0812">Transmembrane</keyword>
<dbReference type="AlphaFoldDB" id="A0A1H1VG93"/>
<dbReference type="Proteomes" id="UP000199103">
    <property type="component" value="Chromosome I"/>
</dbReference>
<evidence type="ECO:0000313" key="8">
    <source>
        <dbReference type="EMBL" id="SDS83864.1"/>
    </source>
</evidence>
<sequence>MNWSWIADNVGLIGTSLGQHLLLALIPVAASFILSIPIGYLVFRSGAAGSNVILAIFGAIYSIPSLAIFVALPLVIGTKVLDPLNVIVALTIYTTALLSRSVVDGLRDVPADVKQSADAIGFGRGRRFFRVELPLAMPVIFAGLRVASVSNIALTSISILIGVPSLGTLFSRGLNQGFLTPVWVGLVLSILVALLADLVIILIQRGTLPWARGGRTA</sequence>
<protein>
    <submittedName>
        <fullName evidence="8">Osmoprotectant transport system permease protein</fullName>
    </submittedName>
</protein>
<evidence type="ECO:0000256" key="4">
    <source>
        <dbReference type="ARBA" id="ARBA00022989"/>
    </source>
</evidence>
<name>A0A1H1VG93_9ACTN</name>
<comment type="similarity">
    <text evidence="6">Belongs to the binding-protein-dependent transport system permease family.</text>
</comment>
<feature type="domain" description="ABC transmembrane type-1" evidence="7">
    <location>
        <begin position="17"/>
        <end position="203"/>
    </location>
</feature>
<dbReference type="CDD" id="cd06261">
    <property type="entry name" value="TM_PBP2"/>
    <property type="match status" value="1"/>
</dbReference>
<comment type="subcellular location">
    <subcellularLocation>
        <location evidence="6">Cell membrane</location>
        <topology evidence="6">Multi-pass membrane protein</topology>
    </subcellularLocation>
    <subcellularLocation>
        <location evidence="1">Membrane</location>
        <topology evidence="1">Multi-pass membrane protein</topology>
    </subcellularLocation>
</comment>
<dbReference type="EMBL" id="LT629772">
    <property type="protein sequence ID" value="SDS83864.1"/>
    <property type="molecule type" value="Genomic_DNA"/>
</dbReference>
<dbReference type="InterPro" id="IPR035906">
    <property type="entry name" value="MetI-like_sf"/>
</dbReference>
<dbReference type="PANTHER" id="PTHR30177">
    <property type="entry name" value="GLYCINE BETAINE/L-PROLINE TRANSPORT SYSTEM PERMEASE PROTEIN PROW"/>
    <property type="match status" value="1"/>
</dbReference>
<keyword evidence="2 6" id="KW-0813">Transport</keyword>
<dbReference type="Gene3D" id="1.10.3720.10">
    <property type="entry name" value="MetI-like"/>
    <property type="match status" value="1"/>
</dbReference>
<dbReference type="GO" id="GO:0055085">
    <property type="term" value="P:transmembrane transport"/>
    <property type="evidence" value="ECO:0007669"/>
    <property type="project" value="InterPro"/>
</dbReference>
<dbReference type="Pfam" id="PF00528">
    <property type="entry name" value="BPD_transp_1"/>
    <property type="match status" value="1"/>
</dbReference>
<dbReference type="OrthoDB" id="3233284at2"/>
<evidence type="ECO:0000256" key="6">
    <source>
        <dbReference type="RuleBase" id="RU363032"/>
    </source>
</evidence>
<dbReference type="GO" id="GO:0031460">
    <property type="term" value="P:glycine betaine transport"/>
    <property type="evidence" value="ECO:0007669"/>
    <property type="project" value="TreeGrafter"/>
</dbReference>
<dbReference type="PROSITE" id="PS50928">
    <property type="entry name" value="ABC_TM1"/>
    <property type="match status" value="1"/>
</dbReference>
<feature type="transmembrane region" description="Helical" evidence="6">
    <location>
        <begin position="135"/>
        <end position="162"/>
    </location>
</feature>
<dbReference type="InterPro" id="IPR000515">
    <property type="entry name" value="MetI-like"/>
</dbReference>
<feature type="transmembrane region" description="Helical" evidence="6">
    <location>
        <begin position="20"/>
        <end position="43"/>
    </location>
</feature>
<keyword evidence="4 6" id="KW-1133">Transmembrane helix</keyword>
<dbReference type="SUPFAM" id="SSF161098">
    <property type="entry name" value="MetI-like"/>
    <property type="match status" value="1"/>
</dbReference>
<evidence type="ECO:0000256" key="3">
    <source>
        <dbReference type="ARBA" id="ARBA00022692"/>
    </source>
</evidence>
<dbReference type="STRING" id="630515.SAMN04489812_3205"/>
<feature type="transmembrane region" description="Helical" evidence="6">
    <location>
        <begin position="182"/>
        <end position="203"/>
    </location>
</feature>
<dbReference type="InterPro" id="IPR051204">
    <property type="entry name" value="ABC_transp_perm/SBD"/>
</dbReference>
<keyword evidence="5 6" id="KW-0472">Membrane</keyword>
<evidence type="ECO:0000259" key="7">
    <source>
        <dbReference type="PROSITE" id="PS50928"/>
    </source>
</evidence>
<proteinExistence type="inferred from homology"/>
<dbReference type="RefSeq" id="WP_091526376.1">
    <property type="nucleotide sequence ID" value="NZ_LT629772.1"/>
</dbReference>
<evidence type="ECO:0000256" key="1">
    <source>
        <dbReference type="ARBA" id="ARBA00004141"/>
    </source>
</evidence>
<gene>
    <name evidence="8" type="ORF">SAMN04489812_3205</name>
</gene>
<keyword evidence="9" id="KW-1185">Reference proteome</keyword>
<feature type="transmembrane region" description="Helical" evidence="6">
    <location>
        <begin position="52"/>
        <end position="74"/>
    </location>
</feature>
<accession>A0A1H1VG93</accession>
<dbReference type="GO" id="GO:0005886">
    <property type="term" value="C:plasma membrane"/>
    <property type="evidence" value="ECO:0007669"/>
    <property type="project" value="UniProtKB-SubCell"/>
</dbReference>